<reference evidence="11" key="1">
    <citation type="submission" date="2023-06" db="EMBL/GenBank/DDBJ databases">
        <title>Genomic analysis of the entomopathogenic nematode Steinernema hermaphroditum.</title>
        <authorList>
            <person name="Schwarz E.M."/>
            <person name="Heppert J.K."/>
            <person name="Baniya A."/>
            <person name="Schwartz H.T."/>
            <person name="Tan C.-H."/>
            <person name="Antoshechkin I."/>
            <person name="Sternberg P.W."/>
            <person name="Goodrich-Blair H."/>
            <person name="Dillman A.R."/>
        </authorList>
    </citation>
    <scope>NUCLEOTIDE SEQUENCE</scope>
    <source>
        <strain evidence="11">PS9179</strain>
        <tissue evidence="11">Whole animal</tissue>
    </source>
</reference>
<evidence type="ECO:0000313" key="12">
    <source>
        <dbReference type="Proteomes" id="UP001175271"/>
    </source>
</evidence>
<keyword evidence="3" id="KW-0328">Glycosyltransferase</keyword>
<keyword evidence="9" id="KW-0325">Glycoprotein</keyword>
<sequence length="480" mass="55357">MYQRGTRYKVAVLLVVVIVIEVVYLRKRTTFHLSDFISRKERIRVTTPLSVQNRTALLSNLNTALSTVEEYSSQVDCKGIINGDNDLKTKAESWIFNADSRKSWMDKVTDSNNKQVNRSSVMYSLDTFRCEAIKNHFVFADRPLSAEEFEFPLAYGMLVYKEPTQIYLMLSALYQPQNQFCIAVDDGADVEFKEKMDLLDECFPNIHVKYVKKVTWCGFSVIQAVYGCVKTLSSLKNNWKYYQYLSGVDLPLKTNLEMVRIFKKMNGSFNAEVTEYQRHRLKNKTEPPPVKLWKSSLSATFSRESADFMVHDEKVREVYEFLRNTDCADESFWTTIAGNPKEILMPGGFDAEQWFAKIRKEKLQRRKARNLTLNQDEAMGRYYISRMQTWSYGGAQCHGKFISSSCAYGVGDVPALLKAQELVAHKLYFDIQPAAYFCTYETVRKRALNGEDRDFTAEEYSKLPGPRLLAGDSINDVQIH</sequence>
<name>A0AA39HBY7_9BILA</name>
<evidence type="ECO:0000313" key="11">
    <source>
        <dbReference type="EMBL" id="KAK0402479.1"/>
    </source>
</evidence>
<evidence type="ECO:0000256" key="4">
    <source>
        <dbReference type="ARBA" id="ARBA00022679"/>
    </source>
</evidence>
<evidence type="ECO:0000256" key="3">
    <source>
        <dbReference type="ARBA" id="ARBA00022676"/>
    </source>
</evidence>
<comment type="pathway">
    <text evidence="2">Protein modification; protein glycosylation.</text>
</comment>
<dbReference type="AlphaFoldDB" id="A0AA39HBY7"/>
<organism evidence="11 12">
    <name type="scientific">Steinernema hermaphroditum</name>
    <dbReference type="NCBI Taxonomy" id="289476"/>
    <lineage>
        <taxon>Eukaryota</taxon>
        <taxon>Metazoa</taxon>
        <taxon>Ecdysozoa</taxon>
        <taxon>Nematoda</taxon>
        <taxon>Chromadorea</taxon>
        <taxon>Rhabditida</taxon>
        <taxon>Tylenchina</taxon>
        <taxon>Panagrolaimomorpha</taxon>
        <taxon>Strongyloidoidea</taxon>
        <taxon>Steinernematidae</taxon>
        <taxon>Steinernema</taxon>
    </lineage>
</organism>
<dbReference type="GO" id="GO:0016020">
    <property type="term" value="C:membrane"/>
    <property type="evidence" value="ECO:0007669"/>
    <property type="project" value="UniProtKB-SubCell"/>
</dbReference>
<gene>
    <name evidence="11" type="ORF">QR680_016356</name>
</gene>
<keyword evidence="4" id="KW-0808">Transferase</keyword>
<proteinExistence type="inferred from homology"/>
<evidence type="ECO:0000256" key="9">
    <source>
        <dbReference type="ARBA" id="ARBA00023180"/>
    </source>
</evidence>
<accession>A0AA39HBY7</accession>
<keyword evidence="8" id="KW-0472">Membrane</keyword>
<comment type="caution">
    <text evidence="11">The sequence shown here is derived from an EMBL/GenBank/DDBJ whole genome shotgun (WGS) entry which is preliminary data.</text>
</comment>
<evidence type="ECO:0000256" key="6">
    <source>
        <dbReference type="ARBA" id="ARBA00022968"/>
    </source>
</evidence>
<dbReference type="InterPro" id="IPR003406">
    <property type="entry name" value="Glyco_trans_14"/>
</dbReference>
<protein>
    <submittedName>
        <fullName evidence="11">Uncharacterized protein</fullName>
    </submittedName>
</protein>
<keyword evidence="6" id="KW-0735">Signal-anchor</keyword>
<dbReference type="Proteomes" id="UP001175271">
    <property type="component" value="Unassembled WGS sequence"/>
</dbReference>
<evidence type="ECO:0000256" key="5">
    <source>
        <dbReference type="ARBA" id="ARBA00022692"/>
    </source>
</evidence>
<dbReference type="Pfam" id="PF02485">
    <property type="entry name" value="Branch"/>
    <property type="match status" value="1"/>
</dbReference>
<dbReference type="EMBL" id="JAUCMV010000004">
    <property type="protein sequence ID" value="KAK0402479.1"/>
    <property type="molecule type" value="Genomic_DNA"/>
</dbReference>
<keyword evidence="7" id="KW-1133">Transmembrane helix</keyword>
<dbReference type="GO" id="GO:0008375">
    <property type="term" value="F:acetylglucosaminyltransferase activity"/>
    <property type="evidence" value="ECO:0007669"/>
    <property type="project" value="TreeGrafter"/>
</dbReference>
<dbReference type="PANTHER" id="PTHR19297">
    <property type="entry name" value="GLYCOSYLTRANSFERASE 14 FAMILY MEMBER"/>
    <property type="match status" value="1"/>
</dbReference>
<comment type="subcellular location">
    <subcellularLocation>
        <location evidence="1">Membrane</location>
        <topology evidence="1">Single-pass type II membrane protein</topology>
    </subcellularLocation>
</comment>
<evidence type="ECO:0000256" key="8">
    <source>
        <dbReference type="ARBA" id="ARBA00023136"/>
    </source>
</evidence>
<evidence type="ECO:0000256" key="1">
    <source>
        <dbReference type="ARBA" id="ARBA00004606"/>
    </source>
</evidence>
<evidence type="ECO:0000256" key="7">
    <source>
        <dbReference type="ARBA" id="ARBA00022989"/>
    </source>
</evidence>
<dbReference type="PANTHER" id="PTHR19297:SF185">
    <property type="entry name" value="BETA-1,3-GALACTOSYL-O-GLYCOSYL-GLYCOPROTEIN BETA-1,6-N-ACETYLGLUCOSAMINYLTRANSFERASE 3"/>
    <property type="match status" value="1"/>
</dbReference>
<evidence type="ECO:0000256" key="2">
    <source>
        <dbReference type="ARBA" id="ARBA00004922"/>
    </source>
</evidence>
<keyword evidence="5" id="KW-0812">Transmembrane</keyword>
<evidence type="ECO:0000256" key="10">
    <source>
        <dbReference type="ARBA" id="ARBA00038150"/>
    </source>
</evidence>
<comment type="similarity">
    <text evidence="10">Belongs to the glycosyltransferase 14 family.</text>
</comment>
<keyword evidence="12" id="KW-1185">Reference proteome</keyword>